<keyword evidence="2" id="KW-0346">Stress response</keyword>
<dbReference type="AlphaFoldDB" id="A0A2P2LZ49"/>
<proteinExistence type="predicted"/>
<evidence type="ECO:0000313" key="2">
    <source>
        <dbReference type="EMBL" id="MBX23229.1"/>
    </source>
</evidence>
<evidence type="ECO:0000256" key="1">
    <source>
        <dbReference type="SAM" id="MobiDB-lite"/>
    </source>
</evidence>
<reference evidence="2" key="1">
    <citation type="submission" date="2018-02" db="EMBL/GenBank/DDBJ databases">
        <title>Rhizophora mucronata_Transcriptome.</title>
        <authorList>
            <person name="Meera S.P."/>
            <person name="Sreeshan A."/>
            <person name="Augustine A."/>
        </authorList>
    </citation>
    <scope>NUCLEOTIDE SEQUENCE</scope>
    <source>
        <tissue evidence="2">Leaf</tissue>
    </source>
</reference>
<dbReference type="PANTHER" id="PTHR44303:SF2">
    <property type="entry name" value="DNAJ HOMOLOG SUBFAMILY C MEMBER 16"/>
    <property type="match status" value="1"/>
</dbReference>
<dbReference type="EMBL" id="GGEC01042745">
    <property type="protein sequence ID" value="MBX23229.1"/>
    <property type="molecule type" value="Transcribed_RNA"/>
</dbReference>
<organism evidence="2">
    <name type="scientific">Rhizophora mucronata</name>
    <name type="common">Asiatic mangrove</name>
    <dbReference type="NCBI Taxonomy" id="61149"/>
    <lineage>
        <taxon>Eukaryota</taxon>
        <taxon>Viridiplantae</taxon>
        <taxon>Streptophyta</taxon>
        <taxon>Embryophyta</taxon>
        <taxon>Tracheophyta</taxon>
        <taxon>Spermatophyta</taxon>
        <taxon>Magnoliopsida</taxon>
        <taxon>eudicotyledons</taxon>
        <taxon>Gunneridae</taxon>
        <taxon>Pentapetalae</taxon>
        <taxon>rosids</taxon>
        <taxon>fabids</taxon>
        <taxon>Malpighiales</taxon>
        <taxon>Rhizophoraceae</taxon>
        <taxon>Rhizophora</taxon>
    </lineage>
</organism>
<feature type="region of interest" description="Disordered" evidence="1">
    <location>
        <begin position="272"/>
        <end position="322"/>
    </location>
</feature>
<accession>A0A2P2LZ49</accession>
<name>A0A2P2LZ49_RHIMU</name>
<feature type="compositionally biased region" description="Basic and acidic residues" evidence="1">
    <location>
        <begin position="276"/>
        <end position="294"/>
    </location>
</feature>
<protein>
    <submittedName>
        <fullName evidence="2">Heat shock protein binding protein</fullName>
    </submittedName>
</protein>
<sequence length="322" mass="36659">MEKNKHQELPQLRSVTSKELGCDAHGHARAVNDTTSWYCVILAGRKGPELLKMHETMRRLQELLLNDNELSAADIDQSSLLATALRNKRLTFSWLDGEAQHKYCLYYLHSETSYETCGPRRGLIDIPRLFIILYKKNTTQDDVKVEGKWKNVFNLLEDADVVHTTQLVSRYNGSNEIPEIIQWISRTIQDGDTRDIPIYDSRVVHLVPEDSDPIWSRGAQSILSRSSGIKHKIYSILNRIYDCVGDPRIGPILLLGALISAGTTWLRRNQGIQSRKPIESTTKDETNQRGREGTRNASRNPFPSITDQEPKDAYQMPLSDSD</sequence>
<dbReference type="PANTHER" id="PTHR44303">
    <property type="entry name" value="DNAJ HOMOLOG SUBFAMILY C MEMBER 16"/>
    <property type="match status" value="1"/>
</dbReference>
<feature type="compositionally biased region" description="Polar residues" evidence="1">
    <location>
        <begin position="295"/>
        <end position="307"/>
    </location>
</feature>
<dbReference type="InterPro" id="IPR052448">
    <property type="entry name" value="DnaJ_C16_autophagy_reg"/>
</dbReference>